<sequence>MERSGSGSRSKSAFSDWSHLPPDIVQLISEKFKSITDYLRFRAVCSPWRSASLPRPRHLPPQLPWLMLTHKPYKKQKGQRHNGVYLFYDLERSKLREVHLPETTGMVCCASYQGWLLLLASKGREVLLLNPITRARIQLPPFTALVKRFGDGQGGLRYNTLYLTESEC</sequence>
<comment type="caution">
    <text evidence="3">The sequence shown here is derived from an EMBL/GenBank/DDBJ whole genome shotgun (WGS) entry which is preliminary data.</text>
</comment>
<gene>
    <name evidence="3" type="ORF">LUZ62_062101</name>
</gene>
<feature type="domain" description="F-box" evidence="1">
    <location>
        <begin position="17"/>
        <end position="52"/>
    </location>
</feature>
<accession>A0AAV8EBY0</accession>
<dbReference type="SUPFAM" id="SSF81383">
    <property type="entry name" value="F-box domain"/>
    <property type="match status" value="1"/>
</dbReference>
<dbReference type="PANTHER" id="PTHR33165">
    <property type="entry name" value="F-BOX DOMAIN CONTAINING PROTEIN-LIKE-RELATED"/>
    <property type="match status" value="1"/>
</dbReference>
<protein>
    <submittedName>
        <fullName evidence="3">F-box family protein</fullName>
    </submittedName>
</protein>
<reference evidence="3" key="1">
    <citation type="submission" date="2022-08" db="EMBL/GenBank/DDBJ databases">
        <authorList>
            <person name="Marques A."/>
        </authorList>
    </citation>
    <scope>NUCLEOTIDE SEQUENCE</scope>
    <source>
        <strain evidence="3">RhyPub2mFocal</strain>
        <tissue evidence="3">Leaves</tissue>
    </source>
</reference>
<dbReference type="InterPro" id="IPR001810">
    <property type="entry name" value="F-box_dom"/>
</dbReference>
<feature type="domain" description="KIB1-4 beta-propeller" evidence="2">
    <location>
        <begin position="87"/>
        <end position="146"/>
    </location>
</feature>
<dbReference type="Pfam" id="PF03478">
    <property type="entry name" value="Beta-prop_KIB1-4"/>
    <property type="match status" value="1"/>
</dbReference>
<dbReference type="Pfam" id="PF00646">
    <property type="entry name" value="F-box"/>
    <property type="match status" value="1"/>
</dbReference>
<evidence type="ECO:0000259" key="1">
    <source>
        <dbReference type="Pfam" id="PF00646"/>
    </source>
</evidence>
<dbReference type="InterPro" id="IPR005174">
    <property type="entry name" value="KIB1-4_b-propeller"/>
</dbReference>
<dbReference type="Proteomes" id="UP001140206">
    <property type="component" value="Chromosome 3"/>
</dbReference>
<keyword evidence="4" id="KW-1185">Reference proteome</keyword>
<name>A0AAV8EBY0_9POAL</name>
<evidence type="ECO:0000313" key="3">
    <source>
        <dbReference type="EMBL" id="KAJ4777844.1"/>
    </source>
</evidence>
<organism evidence="3 4">
    <name type="scientific">Rhynchospora pubera</name>
    <dbReference type="NCBI Taxonomy" id="906938"/>
    <lineage>
        <taxon>Eukaryota</taxon>
        <taxon>Viridiplantae</taxon>
        <taxon>Streptophyta</taxon>
        <taxon>Embryophyta</taxon>
        <taxon>Tracheophyta</taxon>
        <taxon>Spermatophyta</taxon>
        <taxon>Magnoliopsida</taxon>
        <taxon>Liliopsida</taxon>
        <taxon>Poales</taxon>
        <taxon>Cyperaceae</taxon>
        <taxon>Cyperoideae</taxon>
        <taxon>Rhynchosporeae</taxon>
        <taxon>Rhynchospora</taxon>
    </lineage>
</organism>
<dbReference type="Gene3D" id="1.20.1280.50">
    <property type="match status" value="1"/>
</dbReference>
<proteinExistence type="predicted"/>
<evidence type="ECO:0000259" key="2">
    <source>
        <dbReference type="Pfam" id="PF03478"/>
    </source>
</evidence>
<evidence type="ECO:0000313" key="4">
    <source>
        <dbReference type="Proteomes" id="UP001140206"/>
    </source>
</evidence>
<dbReference type="EMBL" id="JAMFTS010000003">
    <property type="protein sequence ID" value="KAJ4777844.1"/>
    <property type="molecule type" value="Genomic_DNA"/>
</dbReference>
<dbReference type="AlphaFoldDB" id="A0AAV8EBY0"/>
<dbReference type="InterPro" id="IPR036047">
    <property type="entry name" value="F-box-like_dom_sf"/>
</dbReference>